<sequence length="234" mass="24962">MSMEPMTHRTPASQPRACGVARFSLSAALALASLSAAAAEPSAESVALARDYVVSARFVDLLDGIVNRFASEANVATDPKDLEMKRRVVRDMSREVMADSLARSLAADTPVAVLRDGVAHAKSDIGRIEFGCLADMAKGPEGYPACLESKTDEDQRSRILAHSQTESGVALMTKVLESDAIVDALNASTRDLVARDPEVAAQLADYCERKPDEGMCGYRAEAAAETGGKSDERR</sequence>
<keyword evidence="3" id="KW-1185">Reference proteome</keyword>
<feature type="chain" id="PRO_5016654198" description="DUF4142 domain-containing protein" evidence="1">
    <location>
        <begin position="39"/>
        <end position="234"/>
    </location>
</feature>
<evidence type="ECO:0008006" key="4">
    <source>
        <dbReference type="Google" id="ProtNLM"/>
    </source>
</evidence>
<reference evidence="2 3" key="1">
    <citation type="submission" date="2018-08" db="EMBL/GenBank/DDBJ databases">
        <title>Lysobacter sp. zong2l5, whole genome shotgun sequence.</title>
        <authorList>
            <person name="Zhang X."/>
            <person name="Feng G."/>
            <person name="Zhu H."/>
        </authorList>
    </citation>
    <scope>NUCLEOTIDE SEQUENCE [LARGE SCALE GENOMIC DNA]</scope>
    <source>
        <strain evidence="3">zong2l5</strain>
    </source>
</reference>
<evidence type="ECO:0000313" key="3">
    <source>
        <dbReference type="Proteomes" id="UP000264492"/>
    </source>
</evidence>
<proteinExistence type="predicted"/>
<comment type="caution">
    <text evidence="2">The sequence shown here is derived from an EMBL/GenBank/DDBJ whole genome shotgun (WGS) entry which is preliminary data.</text>
</comment>
<evidence type="ECO:0000256" key="1">
    <source>
        <dbReference type="SAM" id="SignalP"/>
    </source>
</evidence>
<keyword evidence="1" id="KW-0732">Signal</keyword>
<accession>A0A371K382</accession>
<dbReference type="Proteomes" id="UP000264492">
    <property type="component" value="Unassembled WGS sequence"/>
</dbReference>
<feature type="signal peptide" evidence="1">
    <location>
        <begin position="1"/>
        <end position="38"/>
    </location>
</feature>
<evidence type="ECO:0000313" key="2">
    <source>
        <dbReference type="EMBL" id="RDZ28307.1"/>
    </source>
</evidence>
<dbReference type="EMBL" id="QTSU01000001">
    <property type="protein sequence ID" value="RDZ28307.1"/>
    <property type="molecule type" value="Genomic_DNA"/>
</dbReference>
<gene>
    <name evidence="2" type="ORF">DX914_03965</name>
</gene>
<dbReference type="AlphaFoldDB" id="A0A371K382"/>
<protein>
    <recommendedName>
        <fullName evidence="4">DUF4142 domain-containing protein</fullName>
    </recommendedName>
</protein>
<organism evidence="2 3">
    <name type="scientific">Lysobacter silvisoli</name>
    <dbReference type="NCBI Taxonomy" id="2293254"/>
    <lineage>
        <taxon>Bacteria</taxon>
        <taxon>Pseudomonadati</taxon>
        <taxon>Pseudomonadota</taxon>
        <taxon>Gammaproteobacteria</taxon>
        <taxon>Lysobacterales</taxon>
        <taxon>Lysobacteraceae</taxon>
        <taxon>Lysobacter</taxon>
    </lineage>
</organism>
<name>A0A371K382_9GAMM</name>